<comment type="caution">
    <text evidence="1">The sequence shown here is derived from an EMBL/GenBank/DDBJ whole genome shotgun (WGS) entry which is preliminary data.</text>
</comment>
<proteinExistence type="predicted"/>
<evidence type="ECO:0000313" key="2">
    <source>
        <dbReference type="Proteomes" id="UP000265643"/>
    </source>
</evidence>
<dbReference type="Proteomes" id="UP000265643">
    <property type="component" value="Unassembled WGS sequence"/>
</dbReference>
<protein>
    <submittedName>
        <fullName evidence="1">Uncharacterized protein</fullName>
    </submittedName>
</protein>
<reference evidence="2" key="1">
    <citation type="submission" date="2018-09" db="EMBL/GenBank/DDBJ databases">
        <title>Draft Genome Sequence of Mediterraneibacter sp. KCTC 15684.</title>
        <authorList>
            <person name="Kim J.S."/>
            <person name="Han K.I."/>
            <person name="Suh M.K."/>
            <person name="Lee K.C."/>
            <person name="Eom M.K."/>
            <person name="Lee J.H."/>
            <person name="Park S.H."/>
            <person name="Kang S.W."/>
            <person name="Park J.E."/>
            <person name="Oh B.S."/>
            <person name="Yu S.Y."/>
            <person name="Choi S.H."/>
            <person name="Lee D.H."/>
            <person name="Yoon H."/>
            <person name="Kim B."/>
            <person name="Yang S.J."/>
            <person name="Lee J.S."/>
        </authorList>
    </citation>
    <scope>NUCLEOTIDE SEQUENCE [LARGE SCALE GENOMIC DNA]</scope>
    <source>
        <strain evidence="2">KCTC 15684</strain>
    </source>
</reference>
<dbReference type="AlphaFoldDB" id="A0A391P201"/>
<name>A0A391P201_9FIRM</name>
<sequence>MTDALLNGKTNFLTKCKIENISFRIGSADNIDSLRLKMPTISWAKAYALIVGRDNIKGSIFEVVSAHIDGNANGAIRVTSSSQSTISKTWSADNTGKCVYSTNFLPYAEVTVMYVGFKSVEVYHSES</sequence>
<accession>A0A391P201</accession>
<evidence type="ECO:0000313" key="1">
    <source>
        <dbReference type="EMBL" id="GCA68064.1"/>
    </source>
</evidence>
<organism evidence="1 2">
    <name type="scientific">Mediterraneibacter butyricigenes</name>
    <dbReference type="NCBI Taxonomy" id="2316025"/>
    <lineage>
        <taxon>Bacteria</taxon>
        <taxon>Bacillati</taxon>
        <taxon>Bacillota</taxon>
        <taxon>Clostridia</taxon>
        <taxon>Lachnospirales</taxon>
        <taxon>Lachnospiraceae</taxon>
        <taxon>Mediterraneibacter</taxon>
    </lineage>
</organism>
<gene>
    <name evidence="1" type="ORF">KGMB01110_25000</name>
</gene>
<dbReference type="EMBL" id="BHGK01000001">
    <property type="protein sequence ID" value="GCA68064.1"/>
    <property type="molecule type" value="Genomic_DNA"/>
</dbReference>
<keyword evidence="2" id="KW-1185">Reference proteome</keyword>